<dbReference type="EMBL" id="JBBPBM010000008">
    <property type="protein sequence ID" value="KAK8572958.1"/>
    <property type="molecule type" value="Genomic_DNA"/>
</dbReference>
<accession>A0ABR2F7H0</accession>
<comment type="caution">
    <text evidence="1">The sequence shown here is derived from an EMBL/GenBank/DDBJ whole genome shotgun (WGS) entry which is preliminary data.</text>
</comment>
<dbReference type="Proteomes" id="UP001472677">
    <property type="component" value="Unassembled WGS sequence"/>
</dbReference>
<protein>
    <submittedName>
        <fullName evidence="1">Uncharacterized protein</fullName>
    </submittedName>
</protein>
<gene>
    <name evidence="1" type="ORF">V6N12_028998</name>
</gene>
<reference evidence="1 2" key="1">
    <citation type="journal article" date="2024" name="G3 (Bethesda)">
        <title>Genome assembly of Hibiscus sabdariffa L. provides insights into metabolisms of medicinal natural products.</title>
        <authorList>
            <person name="Kim T."/>
        </authorList>
    </citation>
    <scope>NUCLEOTIDE SEQUENCE [LARGE SCALE GENOMIC DNA]</scope>
    <source>
        <strain evidence="1">TK-2024</strain>
        <tissue evidence="1">Old leaves</tissue>
    </source>
</reference>
<proteinExistence type="predicted"/>
<evidence type="ECO:0000313" key="1">
    <source>
        <dbReference type="EMBL" id="KAK8572958.1"/>
    </source>
</evidence>
<keyword evidence="2" id="KW-1185">Reference proteome</keyword>
<sequence>MEACLGLLSMMVSAGGRKEGWWCSIGGRMRVEVVQMESGLAMRVVTEMGHCEWVRFCSGLEKSKAG</sequence>
<organism evidence="1 2">
    <name type="scientific">Hibiscus sabdariffa</name>
    <name type="common">roselle</name>
    <dbReference type="NCBI Taxonomy" id="183260"/>
    <lineage>
        <taxon>Eukaryota</taxon>
        <taxon>Viridiplantae</taxon>
        <taxon>Streptophyta</taxon>
        <taxon>Embryophyta</taxon>
        <taxon>Tracheophyta</taxon>
        <taxon>Spermatophyta</taxon>
        <taxon>Magnoliopsida</taxon>
        <taxon>eudicotyledons</taxon>
        <taxon>Gunneridae</taxon>
        <taxon>Pentapetalae</taxon>
        <taxon>rosids</taxon>
        <taxon>malvids</taxon>
        <taxon>Malvales</taxon>
        <taxon>Malvaceae</taxon>
        <taxon>Malvoideae</taxon>
        <taxon>Hibiscus</taxon>
    </lineage>
</organism>
<name>A0ABR2F7H0_9ROSI</name>
<evidence type="ECO:0000313" key="2">
    <source>
        <dbReference type="Proteomes" id="UP001472677"/>
    </source>
</evidence>